<comment type="caution">
    <text evidence="1">The sequence shown here is derived from an EMBL/GenBank/DDBJ whole genome shotgun (WGS) entry which is preliminary data.</text>
</comment>
<evidence type="ECO:0000313" key="2">
    <source>
        <dbReference type="Proteomes" id="UP000609323"/>
    </source>
</evidence>
<gene>
    <name evidence="1" type="ORF">GCM10010917_34810</name>
</gene>
<dbReference type="Pfam" id="PF14091">
    <property type="entry name" value="DUF4269"/>
    <property type="match status" value="1"/>
</dbReference>
<proteinExistence type="predicted"/>
<protein>
    <submittedName>
        <fullName evidence="1">Uncharacterized protein</fullName>
    </submittedName>
</protein>
<organism evidence="1 2">
    <name type="scientific">Paenibacillus physcomitrellae</name>
    <dbReference type="NCBI Taxonomy" id="1619311"/>
    <lineage>
        <taxon>Bacteria</taxon>
        <taxon>Bacillati</taxon>
        <taxon>Bacillota</taxon>
        <taxon>Bacilli</taxon>
        <taxon>Bacillales</taxon>
        <taxon>Paenibacillaceae</taxon>
        <taxon>Paenibacillus</taxon>
    </lineage>
</organism>
<dbReference type="Proteomes" id="UP000609323">
    <property type="component" value="Unassembled WGS sequence"/>
</dbReference>
<dbReference type="RefSeq" id="WP_094094250.1">
    <property type="nucleotide sequence ID" value="NZ_BMHF01000014.1"/>
</dbReference>
<dbReference type="InterPro" id="IPR025365">
    <property type="entry name" value="DUF4269"/>
</dbReference>
<accession>A0ABQ1GMT9</accession>
<name>A0ABQ1GMT9_9BACL</name>
<evidence type="ECO:0000313" key="1">
    <source>
        <dbReference type="EMBL" id="GGA46540.1"/>
    </source>
</evidence>
<sequence length="126" mass="14897">MSGQQDWFDPDYPSFTLTRKTVSHIPRIKANFLCEAWPVEVFGQPIPVRRQNAYRHMQIEARLLFLFGRTFREQVIELKRQGLKKEPAFSRLLWLDLMHGIDPYQALLELEGWSDESLIALNDKNH</sequence>
<keyword evidence="2" id="KW-1185">Reference proteome</keyword>
<dbReference type="EMBL" id="BMHF01000014">
    <property type="protein sequence ID" value="GGA46540.1"/>
    <property type="molecule type" value="Genomic_DNA"/>
</dbReference>
<reference evidence="2" key="1">
    <citation type="journal article" date="2019" name="Int. J. Syst. Evol. Microbiol.">
        <title>The Global Catalogue of Microorganisms (GCM) 10K type strain sequencing project: providing services to taxonomists for standard genome sequencing and annotation.</title>
        <authorList>
            <consortium name="The Broad Institute Genomics Platform"/>
            <consortium name="The Broad Institute Genome Sequencing Center for Infectious Disease"/>
            <person name="Wu L."/>
            <person name="Ma J."/>
        </authorList>
    </citation>
    <scope>NUCLEOTIDE SEQUENCE [LARGE SCALE GENOMIC DNA]</scope>
    <source>
        <strain evidence="2">CGMCC 1.15044</strain>
    </source>
</reference>